<dbReference type="InterPro" id="IPR023296">
    <property type="entry name" value="Glyco_hydro_beta-prop_sf"/>
</dbReference>
<feature type="active site" description="Proton acceptor" evidence="4">
    <location>
        <position position="51"/>
    </location>
</feature>
<evidence type="ECO:0000313" key="8">
    <source>
        <dbReference type="EMBL" id="TFD33781.1"/>
    </source>
</evidence>
<dbReference type="EMBL" id="SOHA01000004">
    <property type="protein sequence ID" value="TFD33781.1"/>
    <property type="molecule type" value="Genomic_DNA"/>
</dbReference>
<dbReference type="GO" id="GO:0005975">
    <property type="term" value="P:carbohydrate metabolic process"/>
    <property type="evidence" value="ECO:0007669"/>
    <property type="project" value="InterPro"/>
</dbReference>
<accession>A0A4Y8K0R5</accession>
<sequence>MNPDRRRAVAWASAAIITVLAVSGCTAAAEPSAPPPSAAAGAPVLNANFADPDLVEVDGTYFAYATNDNNRNVQVASSTDLVDWEVLPDALPDLPSWVIPGKTWAPEVTRLADDSFVMYFTATNFAPTLQCIGVATASDPAGPFTVQGDAMIICPEDEGGAIDASTVVIDGVLHLVWKNDGNCCDLDTWIQVAPLTSDGLGVTGDPIRIVKQTEVWEGDLIEAPTIVARGSGLVLLYSANAYGGDRYAVGAATAASIDGPWTKEKGPILSTDGSGGLYRGPGGQDLVVGLNGKDYLVFHGWDKDYTYRGLHVAEAEWDADVPRIVVPK</sequence>
<evidence type="ECO:0000256" key="3">
    <source>
        <dbReference type="ARBA" id="ARBA00023295"/>
    </source>
</evidence>
<keyword evidence="7" id="KW-0732">Signal</keyword>
<name>A0A4Y8K0R5_9MICO</name>
<feature type="active site" description="Proton donor" evidence="4">
    <location>
        <position position="222"/>
    </location>
</feature>
<dbReference type="Pfam" id="PF04616">
    <property type="entry name" value="Glyco_hydro_43"/>
    <property type="match status" value="1"/>
</dbReference>
<dbReference type="SUPFAM" id="SSF75005">
    <property type="entry name" value="Arabinanase/levansucrase/invertase"/>
    <property type="match status" value="1"/>
</dbReference>
<dbReference type="PANTHER" id="PTHR42812:SF5">
    <property type="entry name" value="ENDO-ARABINASE"/>
    <property type="match status" value="1"/>
</dbReference>
<dbReference type="Proteomes" id="UP000297472">
    <property type="component" value="Unassembled WGS sequence"/>
</dbReference>
<protein>
    <recommendedName>
        <fullName evidence="10">Glycoside hydrolase</fullName>
    </recommendedName>
</protein>
<dbReference type="GO" id="GO:0004553">
    <property type="term" value="F:hydrolase activity, hydrolyzing O-glycosyl compounds"/>
    <property type="evidence" value="ECO:0007669"/>
    <property type="project" value="InterPro"/>
</dbReference>
<organism evidence="8 9">
    <name type="scientific">Cryobacterium cryoconiti</name>
    <dbReference type="NCBI Taxonomy" id="1259239"/>
    <lineage>
        <taxon>Bacteria</taxon>
        <taxon>Bacillati</taxon>
        <taxon>Actinomycetota</taxon>
        <taxon>Actinomycetes</taxon>
        <taxon>Micrococcales</taxon>
        <taxon>Microbacteriaceae</taxon>
        <taxon>Cryobacterium</taxon>
    </lineage>
</organism>
<proteinExistence type="inferred from homology"/>
<dbReference type="PANTHER" id="PTHR42812">
    <property type="entry name" value="BETA-XYLOSIDASE"/>
    <property type="match status" value="1"/>
</dbReference>
<keyword evidence="9" id="KW-1185">Reference proteome</keyword>
<feature type="site" description="Important for catalytic activity, responsible for pKa modulation of the active site Glu and correct orientation of both the proton donor and substrate" evidence="5">
    <location>
        <position position="163"/>
    </location>
</feature>
<dbReference type="OrthoDB" id="9801455at2"/>
<comment type="caution">
    <text evidence="8">The sequence shown here is derived from an EMBL/GenBank/DDBJ whole genome shotgun (WGS) entry which is preliminary data.</text>
</comment>
<dbReference type="RefSeq" id="WP_134422761.1">
    <property type="nucleotide sequence ID" value="NZ_SOHA01000004.1"/>
</dbReference>
<feature type="chain" id="PRO_5039027610" description="Glycoside hydrolase" evidence="7">
    <location>
        <begin position="29"/>
        <end position="328"/>
    </location>
</feature>
<evidence type="ECO:0000256" key="4">
    <source>
        <dbReference type="PIRSR" id="PIRSR606710-1"/>
    </source>
</evidence>
<reference evidence="8 9" key="1">
    <citation type="submission" date="2019-03" db="EMBL/GenBank/DDBJ databases">
        <title>Genomics of glacier-inhabiting Cryobacterium strains.</title>
        <authorList>
            <person name="Liu Q."/>
            <person name="Xin Y.-H."/>
        </authorList>
    </citation>
    <scope>NUCLEOTIDE SEQUENCE [LARGE SCALE GENOMIC DNA]</scope>
    <source>
        <strain evidence="8 9">TMT1-51</strain>
    </source>
</reference>
<dbReference type="AlphaFoldDB" id="A0A4Y8K0R5"/>
<evidence type="ECO:0000256" key="1">
    <source>
        <dbReference type="ARBA" id="ARBA00009865"/>
    </source>
</evidence>
<evidence type="ECO:0000313" key="9">
    <source>
        <dbReference type="Proteomes" id="UP000297472"/>
    </source>
</evidence>
<keyword evidence="3 6" id="KW-0326">Glycosidase</keyword>
<dbReference type="PROSITE" id="PS51257">
    <property type="entry name" value="PROKAR_LIPOPROTEIN"/>
    <property type="match status" value="1"/>
</dbReference>
<dbReference type="InterPro" id="IPR006710">
    <property type="entry name" value="Glyco_hydro_43"/>
</dbReference>
<feature type="signal peptide" evidence="7">
    <location>
        <begin position="1"/>
        <end position="28"/>
    </location>
</feature>
<gene>
    <name evidence="8" type="ORF">E3T49_01330</name>
</gene>
<evidence type="ECO:0000256" key="6">
    <source>
        <dbReference type="RuleBase" id="RU361187"/>
    </source>
</evidence>
<evidence type="ECO:0000256" key="7">
    <source>
        <dbReference type="SAM" id="SignalP"/>
    </source>
</evidence>
<dbReference type="CDD" id="cd08999">
    <property type="entry name" value="GH43_ABN-like"/>
    <property type="match status" value="1"/>
</dbReference>
<evidence type="ECO:0000256" key="5">
    <source>
        <dbReference type="PIRSR" id="PIRSR606710-2"/>
    </source>
</evidence>
<evidence type="ECO:0008006" key="10">
    <source>
        <dbReference type="Google" id="ProtNLM"/>
    </source>
</evidence>
<evidence type="ECO:0000256" key="2">
    <source>
        <dbReference type="ARBA" id="ARBA00022801"/>
    </source>
</evidence>
<dbReference type="Gene3D" id="2.115.10.20">
    <property type="entry name" value="Glycosyl hydrolase domain, family 43"/>
    <property type="match status" value="1"/>
</dbReference>
<keyword evidence="2 6" id="KW-0378">Hydrolase</keyword>
<comment type="similarity">
    <text evidence="1 6">Belongs to the glycosyl hydrolase 43 family.</text>
</comment>
<dbReference type="InterPro" id="IPR051795">
    <property type="entry name" value="Glycosyl_Hydrlase_43"/>
</dbReference>